<dbReference type="InterPro" id="IPR013362">
    <property type="entry name" value="Pilus_4_PilV"/>
</dbReference>
<protein>
    <submittedName>
        <fullName evidence="3">Type IV pilus modification protein PilV</fullName>
    </submittedName>
</protein>
<organism evidence="3 4">
    <name type="scientific">Dyella flava</name>
    <dbReference type="NCBI Taxonomy" id="1920170"/>
    <lineage>
        <taxon>Bacteria</taxon>
        <taxon>Pseudomonadati</taxon>
        <taxon>Pseudomonadota</taxon>
        <taxon>Gammaproteobacteria</taxon>
        <taxon>Lysobacterales</taxon>
        <taxon>Rhodanobacteraceae</taxon>
        <taxon>Dyella</taxon>
    </lineage>
</organism>
<dbReference type="EMBL" id="JADIKE010000037">
    <property type="protein sequence ID" value="MBM7126497.1"/>
    <property type="molecule type" value="Genomic_DNA"/>
</dbReference>
<comment type="caution">
    <text evidence="3">The sequence shown here is derived from an EMBL/GenBank/DDBJ whole genome shotgun (WGS) entry which is preliminary data.</text>
</comment>
<evidence type="ECO:0000259" key="2">
    <source>
        <dbReference type="Pfam" id="PF22150"/>
    </source>
</evidence>
<keyword evidence="1" id="KW-1133">Transmembrane helix</keyword>
<accession>A0ABS2K5L3</accession>
<reference evidence="3" key="1">
    <citation type="submission" date="2020-10" db="EMBL/GenBank/DDBJ databases">
        <title>Phylogeny of dyella-like bacteria.</title>
        <authorList>
            <person name="Fu J."/>
        </authorList>
    </citation>
    <scope>NUCLEOTIDE SEQUENCE</scope>
    <source>
        <strain evidence="3">DHOC52</strain>
    </source>
</reference>
<name>A0ABS2K5L3_9GAMM</name>
<proteinExistence type="predicted"/>
<dbReference type="InterPro" id="IPR012902">
    <property type="entry name" value="N_methyl_site"/>
</dbReference>
<feature type="transmembrane region" description="Helical" evidence="1">
    <location>
        <begin position="20"/>
        <end position="41"/>
    </location>
</feature>
<dbReference type="InterPro" id="IPR054402">
    <property type="entry name" value="Tt1218-like_dom"/>
</dbReference>
<sequence length="184" mass="19270">MHRHIKIKRSVQGFTFLEVLVAVVVVSLGMLGIAATLFASVRGATSGYTRQVAVQYAYDIIDRMRANQVEAAQAGGAYTATAVAPSSTSPQSCNDATCTAAQMATYDVWDWQTQLAQNLPQGLGSITITTDTSGISTVTVTITWQDTAGTSAFAQGSGGYSTTNNNNGTNLGSYTVVTSLTPLL</sequence>
<keyword evidence="1" id="KW-0812">Transmembrane</keyword>
<feature type="domain" description="Type IV pilin Tt1218-like" evidence="2">
    <location>
        <begin position="41"/>
        <end position="109"/>
    </location>
</feature>
<keyword evidence="4" id="KW-1185">Reference proteome</keyword>
<dbReference type="Pfam" id="PF07963">
    <property type="entry name" value="N_methyl"/>
    <property type="match status" value="1"/>
</dbReference>
<gene>
    <name evidence="3" type="primary">pilV</name>
    <name evidence="3" type="ORF">ISP19_14035</name>
</gene>
<keyword evidence="1" id="KW-0472">Membrane</keyword>
<dbReference type="Pfam" id="PF22150">
    <property type="entry name" value="Tt1218-like"/>
    <property type="match status" value="1"/>
</dbReference>
<evidence type="ECO:0000313" key="3">
    <source>
        <dbReference type="EMBL" id="MBM7126497.1"/>
    </source>
</evidence>
<dbReference type="RefSeq" id="WP_204683044.1">
    <property type="nucleotide sequence ID" value="NZ_BSNR01000004.1"/>
</dbReference>
<dbReference type="Proteomes" id="UP001430149">
    <property type="component" value="Unassembled WGS sequence"/>
</dbReference>
<evidence type="ECO:0000313" key="4">
    <source>
        <dbReference type="Proteomes" id="UP001430149"/>
    </source>
</evidence>
<dbReference type="NCBIfam" id="TIGR02523">
    <property type="entry name" value="type_IV_pilV"/>
    <property type="match status" value="1"/>
</dbReference>
<evidence type="ECO:0000256" key="1">
    <source>
        <dbReference type="SAM" id="Phobius"/>
    </source>
</evidence>
<dbReference type="NCBIfam" id="TIGR02532">
    <property type="entry name" value="IV_pilin_GFxxxE"/>
    <property type="match status" value="1"/>
</dbReference>